<organism evidence="2 3">
    <name type="scientific">Anopheles maculatus</name>
    <dbReference type="NCBI Taxonomy" id="74869"/>
    <lineage>
        <taxon>Eukaryota</taxon>
        <taxon>Metazoa</taxon>
        <taxon>Ecdysozoa</taxon>
        <taxon>Arthropoda</taxon>
        <taxon>Hexapoda</taxon>
        <taxon>Insecta</taxon>
        <taxon>Pterygota</taxon>
        <taxon>Neoptera</taxon>
        <taxon>Endopterygota</taxon>
        <taxon>Diptera</taxon>
        <taxon>Nematocera</taxon>
        <taxon>Culicoidea</taxon>
        <taxon>Culicidae</taxon>
        <taxon>Anophelinae</taxon>
        <taxon>Anopheles</taxon>
        <taxon>Anopheles maculatus group</taxon>
    </lineage>
</organism>
<dbReference type="Proteomes" id="UP000075901">
    <property type="component" value="Unassembled WGS sequence"/>
</dbReference>
<accession>A0A182SU02</accession>
<evidence type="ECO:0000313" key="3">
    <source>
        <dbReference type="Proteomes" id="UP000075901"/>
    </source>
</evidence>
<keyword evidence="3" id="KW-1185">Reference proteome</keyword>
<reference evidence="3" key="1">
    <citation type="submission" date="2013-09" db="EMBL/GenBank/DDBJ databases">
        <title>The Genome Sequence of Anopheles maculatus species B.</title>
        <authorList>
            <consortium name="The Broad Institute Genomics Platform"/>
            <person name="Neafsey D.E."/>
            <person name="Besansky N."/>
            <person name="Howell P."/>
            <person name="Walton C."/>
            <person name="Young S.K."/>
            <person name="Zeng Q."/>
            <person name="Gargeya S."/>
            <person name="Fitzgerald M."/>
            <person name="Haas B."/>
            <person name="Abouelleil A."/>
            <person name="Allen A.W."/>
            <person name="Alvarado L."/>
            <person name="Arachchi H.M."/>
            <person name="Berlin A.M."/>
            <person name="Chapman S.B."/>
            <person name="Gainer-Dewar J."/>
            <person name="Goldberg J."/>
            <person name="Griggs A."/>
            <person name="Gujja S."/>
            <person name="Hansen M."/>
            <person name="Howarth C."/>
            <person name="Imamovic A."/>
            <person name="Ireland A."/>
            <person name="Larimer J."/>
            <person name="McCowan C."/>
            <person name="Murphy C."/>
            <person name="Pearson M."/>
            <person name="Poon T.W."/>
            <person name="Priest M."/>
            <person name="Roberts A."/>
            <person name="Saif S."/>
            <person name="Shea T."/>
            <person name="Sisk P."/>
            <person name="Sykes S."/>
            <person name="Wortman J."/>
            <person name="Nusbaum C."/>
            <person name="Birren B."/>
        </authorList>
    </citation>
    <scope>NUCLEOTIDE SEQUENCE [LARGE SCALE GENOMIC DNA]</scope>
    <source>
        <strain evidence="3">maculatus3</strain>
    </source>
</reference>
<keyword evidence="1" id="KW-0472">Membrane</keyword>
<protein>
    <submittedName>
        <fullName evidence="2">Uncharacterized protein</fullName>
    </submittedName>
</protein>
<dbReference type="VEuPathDB" id="VectorBase:AMAM013368"/>
<dbReference type="EnsemblMetazoa" id="AMAM013368-RA">
    <property type="protein sequence ID" value="AMAM013368-PA"/>
    <property type="gene ID" value="AMAM013368"/>
</dbReference>
<keyword evidence="1" id="KW-0812">Transmembrane</keyword>
<feature type="transmembrane region" description="Helical" evidence="1">
    <location>
        <begin position="23"/>
        <end position="43"/>
    </location>
</feature>
<reference evidence="2" key="2">
    <citation type="submission" date="2020-05" db="UniProtKB">
        <authorList>
            <consortium name="EnsemblMetazoa"/>
        </authorList>
    </citation>
    <scope>IDENTIFICATION</scope>
    <source>
        <strain evidence="2">maculatus3</strain>
    </source>
</reference>
<keyword evidence="1" id="KW-1133">Transmembrane helix</keyword>
<sequence>MRTTTCFDGIDNSNEAIVLRRLISSWLFTSLTSFSALATTFPIARFQPLAYTVELFRILLIGIVRSTFTFARFAGLSLVNVPLLGACRPECFTDPFLQCHHFVLFALELGQLFAEQMLDTLVQLHVVLRYECDGLAGPSGTCGTTNPMDVVLAVHRDVQIQHYVHVRNVETAGSNVGGDKNLACLRFELVQCRQPLVLCHLTVQWYGSESKRTQHQCRADRIVAGAAENHKTVAGQFVQHVHEVNVLEAGRYEEIVLKQFLHRLVLARHFHLDRIA</sequence>
<dbReference type="AntiFam" id="ANF00149">
    <property type="entry name" value="Shadow ORF (opposite cshA)"/>
</dbReference>
<evidence type="ECO:0000256" key="1">
    <source>
        <dbReference type="SAM" id="Phobius"/>
    </source>
</evidence>
<evidence type="ECO:0000313" key="2">
    <source>
        <dbReference type="EnsemblMetazoa" id="AMAM013368-PA"/>
    </source>
</evidence>
<dbReference type="AlphaFoldDB" id="A0A182SU02"/>
<proteinExistence type="predicted"/>
<name>A0A182SU02_9DIPT</name>